<dbReference type="CDD" id="cd07560">
    <property type="entry name" value="Peptidase_S41_CPP"/>
    <property type="match status" value="1"/>
</dbReference>
<keyword evidence="4 5" id="KW-0720">Serine protease</keyword>
<accession>A0A518G8W2</accession>
<name>A0A518G8W2_9BACT</name>
<dbReference type="GO" id="GO:0008236">
    <property type="term" value="F:serine-type peptidase activity"/>
    <property type="evidence" value="ECO:0007669"/>
    <property type="project" value="UniProtKB-KW"/>
</dbReference>
<feature type="domain" description="PDZ" evidence="6">
    <location>
        <begin position="242"/>
        <end position="324"/>
    </location>
</feature>
<dbReference type="InterPro" id="IPR001478">
    <property type="entry name" value="PDZ"/>
</dbReference>
<sequence length="567" mass="61930">MLPRSQPFGSERMTFIVRSTLFSVMVSCCVPAFHAHAQGPAPQVRPAQDVDQLIRAGIEFEKQRDWIKAIQHYEAAHRSYLENADISRRLLICRLHYDVIRRCNDGSISNIINRVSVADALELYSEVLARLETSYVEPVNLNELIRGGTAYLEVALTEPGFVERYLAAQSPEQIEFFRTSIHKQTLANRITTHADARNVVAEAARTAQQQLRIPPAATVMQFVFGAIGLLDPYSSFLSSSELGEVESQIEGNFVGLGIALQPHEVPLRVLSVIPGGPALEAGMQPGDLILKIDSVVCEDVGAEKAADLLRGPDQSEVRLVMRRTTGEVFERTVARRRVEVPSVEDVQIIEPNEGIAYLKISSFQKTTAPELDEALWNMHRAGMRSLIIDVRGNPGGWLDASVAVADRFLAEGSIVSTRGKNGIENQNYSATRGGTWQVPLVVLIDHDSASASEILAGAIADNRRGVVVGETSYGKGSVQGLFHTKALSSGIRLTVSKFYSPSGRAISDQGVRPTVAIDASNSEEVRFVAKPAEGHVALPPTSTTDRTLHAGIEQARRQILTAQVTRN</sequence>
<evidence type="ECO:0000256" key="2">
    <source>
        <dbReference type="ARBA" id="ARBA00022670"/>
    </source>
</evidence>
<dbReference type="AlphaFoldDB" id="A0A518G8W2"/>
<dbReference type="SMART" id="SM00245">
    <property type="entry name" value="TSPc"/>
    <property type="match status" value="1"/>
</dbReference>
<dbReference type="InterPro" id="IPR029045">
    <property type="entry name" value="ClpP/crotonase-like_dom_sf"/>
</dbReference>
<dbReference type="SMART" id="SM00228">
    <property type="entry name" value="PDZ"/>
    <property type="match status" value="1"/>
</dbReference>
<proteinExistence type="inferred from homology"/>
<dbReference type="CDD" id="cd06782">
    <property type="entry name" value="cpPDZ_CPP-like"/>
    <property type="match status" value="1"/>
</dbReference>
<dbReference type="Pfam" id="PF17820">
    <property type="entry name" value="PDZ_6"/>
    <property type="match status" value="1"/>
</dbReference>
<dbReference type="GO" id="GO:0004175">
    <property type="term" value="F:endopeptidase activity"/>
    <property type="evidence" value="ECO:0007669"/>
    <property type="project" value="TreeGrafter"/>
</dbReference>
<dbReference type="Pfam" id="PF03572">
    <property type="entry name" value="Peptidase_S41"/>
    <property type="match status" value="1"/>
</dbReference>
<keyword evidence="3 5" id="KW-0378">Hydrolase</keyword>
<dbReference type="GO" id="GO:0007165">
    <property type="term" value="P:signal transduction"/>
    <property type="evidence" value="ECO:0007669"/>
    <property type="project" value="TreeGrafter"/>
</dbReference>
<dbReference type="InterPro" id="IPR041489">
    <property type="entry name" value="PDZ_6"/>
</dbReference>
<evidence type="ECO:0000256" key="4">
    <source>
        <dbReference type="ARBA" id="ARBA00022825"/>
    </source>
</evidence>
<dbReference type="Gene3D" id="2.30.42.10">
    <property type="match status" value="1"/>
</dbReference>
<dbReference type="OrthoDB" id="9812068at2"/>
<dbReference type="SUPFAM" id="SSF52096">
    <property type="entry name" value="ClpP/crotonase"/>
    <property type="match status" value="1"/>
</dbReference>
<dbReference type="PROSITE" id="PS50106">
    <property type="entry name" value="PDZ"/>
    <property type="match status" value="1"/>
</dbReference>
<protein>
    <submittedName>
        <fullName evidence="7">Putative CtpA-like serine protease</fullName>
        <ecNumber evidence="7">3.4.21.-</ecNumber>
    </submittedName>
</protein>
<evidence type="ECO:0000256" key="3">
    <source>
        <dbReference type="ARBA" id="ARBA00022801"/>
    </source>
</evidence>
<dbReference type="Gene3D" id="3.30.750.44">
    <property type="match status" value="1"/>
</dbReference>
<evidence type="ECO:0000259" key="6">
    <source>
        <dbReference type="PROSITE" id="PS50106"/>
    </source>
</evidence>
<reference evidence="7 8" key="1">
    <citation type="submission" date="2019-02" db="EMBL/GenBank/DDBJ databases">
        <title>Deep-cultivation of Planctomycetes and their phenomic and genomic characterization uncovers novel biology.</title>
        <authorList>
            <person name="Wiegand S."/>
            <person name="Jogler M."/>
            <person name="Boedeker C."/>
            <person name="Pinto D."/>
            <person name="Vollmers J."/>
            <person name="Rivas-Marin E."/>
            <person name="Kohn T."/>
            <person name="Peeters S.H."/>
            <person name="Heuer A."/>
            <person name="Rast P."/>
            <person name="Oberbeckmann S."/>
            <person name="Bunk B."/>
            <person name="Jeske O."/>
            <person name="Meyerdierks A."/>
            <person name="Storesund J.E."/>
            <person name="Kallscheuer N."/>
            <person name="Luecker S."/>
            <person name="Lage O.M."/>
            <person name="Pohl T."/>
            <person name="Merkel B.J."/>
            <person name="Hornburger P."/>
            <person name="Mueller R.-W."/>
            <person name="Bruemmer F."/>
            <person name="Labrenz M."/>
            <person name="Spormann A.M."/>
            <person name="Op den Camp H."/>
            <person name="Overmann J."/>
            <person name="Amann R."/>
            <person name="Jetten M.S.M."/>
            <person name="Mascher T."/>
            <person name="Medema M.H."/>
            <person name="Devos D.P."/>
            <person name="Kaster A.-K."/>
            <person name="Ovreas L."/>
            <person name="Rohde M."/>
            <person name="Galperin M.Y."/>
            <person name="Jogler C."/>
        </authorList>
    </citation>
    <scope>NUCLEOTIDE SEQUENCE [LARGE SCALE GENOMIC DNA]</scope>
    <source>
        <strain evidence="7 8">Q31a</strain>
    </source>
</reference>
<dbReference type="KEGG" id="ahel:Q31a_33430"/>
<dbReference type="Proteomes" id="UP000318017">
    <property type="component" value="Chromosome"/>
</dbReference>
<evidence type="ECO:0000256" key="5">
    <source>
        <dbReference type="RuleBase" id="RU004404"/>
    </source>
</evidence>
<dbReference type="NCBIfam" id="TIGR00225">
    <property type="entry name" value="prc"/>
    <property type="match status" value="1"/>
</dbReference>
<dbReference type="SUPFAM" id="SSF50156">
    <property type="entry name" value="PDZ domain-like"/>
    <property type="match status" value="1"/>
</dbReference>
<keyword evidence="2 5" id="KW-0645">Protease</keyword>
<dbReference type="InterPro" id="IPR036034">
    <property type="entry name" value="PDZ_sf"/>
</dbReference>
<evidence type="ECO:0000313" key="7">
    <source>
        <dbReference type="EMBL" id="QDV25021.1"/>
    </source>
</evidence>
<gene>
    <name evidence="7" type="ORF">Q31a_33430</name>
</gene>
<dbReference type="GO" id="GO:0030288">
    <property type="term" value="C:outer membrane-bounded periplasmic space"/>
    <property type="evidence" value="ECO:0007669"/>
    <property type="project" value="TreeGrafter"/>
</dbReference>
<dbReference type="Gene3D" id="3.90.226.10">
    <property type="entry name" value="2-enoyl-CoA Hydratase, Chain A, domain 1"/>
    <property type="match status" value="1"/>
</dbReference>
<dbReference type="InterPro" id="IPR005151">
    <property type="entry name" value="Tail-specific_protease"/>
</dbReference>
<keyword evidence="8" id="KW-1185">Reference proteome</keyword>
<dbReference type="PANTHER" id="PTHR32060:SF30">
    <property type="entry name" value="CARBOXY-TERMINAL PROCESSING PROTEASE CTPA"/>
    <property type="match status" value="1"/>
</dbReference>
<dbReference type="GO" id="GO:0006508">
    <property type="term" value="P:proteolysis"/>
    <property type="evidence" value="ECO:0007669"/>
    <property type="project" value="UniProtKB-KW"/>
</dbReference>
<comment type="similarity">
    <text evidence="1 5">Belongs to the peptidase S41A family.</text>
</comment>
<dbReference type="PANTHER" id="PTHR32060">
    <property type="entry name" value="TAIL-SPECIFIC PROTEASE"/>
    <property type="match status" value="1"/>
</dbReference>
<evidence type="ECO:0000313" key="8">
    <source>
        <dbReference type="Proteomes" id="UP000318017"/>
    </source>
</evidence>
<dbReference type="EC" id="3.4.21.-" evidence="7"/>
<organism evidence="7 8">
    <name type="scientific">Aureliella helgolandensis</name>
    <dbReference type="NCBI Taxonomy" id="2527968"/>
    <lineage>
        <taxon>Bacteria</taxon>
        <taxon>Pseudomonadati</taxon>
        <taxon>Planctomycetota</taxon>
        <taxon>Planctomycetia</taxon>
        <taxon>Pirellulales</taxon>
        <taxon>Pirellulaceae</taxon>
        <taxon>Aureliella</taxon>
    </lineage>
</organism>
<dbReference type="EMBL" id="CP036298">
    <property type="protein sequence ID" value="QDV25021.1"/>
    <property type="molecule type" value="Genomic_DNA"/>
</dbReference>
<evidence type="ECO:0000256" key="1">
    <source>
        <dbReference type="ARBA" id="ARBA00009179"/>
    </source>
</evidence>
<dbReference type="InterPro" id="IPR004447">
    <property type="entry name" value="Peptidase_S41A"/>
</dbReference>